<feature type="compositionally biased region" description="Low complexity" evidence="1">
    <location>
        <begin position="50"/>
        <end position="67"/>
    </location>
</feature>
<evidence type="ECO:0000256" key="1">
    <source>
        <dbReference type="SAM" id="MobiDB-lite"/>
    </source>
</evidence>
<dbReference type="EMBL" id="JACXVP010000007">
    <property type="protein sequence ID" value="KAG5595512.1"/>
    <property type="molecule type" value="Genomic_DNA"/>
</dbReference>
<feature type="compositionally biased region" description="Basic and acidic residues" evidence="1">
    <location>
        <begin position="70"/>
        <end position="84"/>
    </location>
</feature>
<feature type="compositionally biased region" description="Polar residues" evidence="1">
    <location>
        <begin position="88"/>
        <end position="102"/>
    </location>
</feature>
<proteinExistence type="predicted"/>
<feature type="region of interest" description="Disordered" evidence="1">
    <location>
        <begin position="48"/>
        <end position="119"/>
    </location>
</feature>
<evidence type="ECO:0000313" key="3">
    <source>
        <dbReference type="Proteomes" id="UP000824120"/>
    </source>
</evidence>
<accession>A0A9J5Y7F9</accession>
<keyword evidence="3" id="KW-1185">Reference proteome</keyword>
<comment type="caution">
    <text evidence="2">The sequence shown here is derived from an EMBL/GenBank/DDBJ whole genome shotgun (WGS) entry which is preliminary data.</text>
</comment>
<sequence>MRRSYCALKFEQILNHIRRIHLLGILHLIWMNTSQQFQAIWTDLEERNRTTPMMNNNSRRNNSNQNQGRINEKNNVSDHQEPSKAAEQGNNKSMSYIQGTQDQSKKDNSSKFSFGIQDN</sequence>
<evidence type="ECO:0000313" key="2">
    <source>
        <dbReference type="EMBL" id="KAG5595512.1"/>
    </source>
</evidence>
<dbReference type="Proteomes" id="UP000824120">
    <property type="component" value="Chromosome 7"/>
</dbReference>
<name>A0A9J5Y7F9_SOLCO</name>
<dbReference type="AlphaFoldDB" id="A0A9J5Y7F9"/>
<protein>
    <submittedName>
        <fullName evidence="2">Uncharacterized protein</fullName>
    </submittedName>
</protein>
<organism evidence="2 3">
    <name type="scientific">Solanum commersonii</name>
    <name type="common">Commerson's wild potato</name>
    <name type="synonym">Commerson's nightshade</name>
    <dbReference type="NCBI Taxonomy" id="4109"/>
    <lineage>
        <taxon>Eukaryota</taxon>
        <taxon>Viridiplantae</taxon>
        <taxon>Streptophyta</taxon>
        <taxon>Embryophyta</taxon>
        <taxon>Tracheophyta</taxon>
        <taxon>Spermatophyta</taxon>
        <taxon>Magnoliopsida</taxon>
        <taxon>eudicotyledons</taxon>
        <taxon>Gunneridae</taxon>
        <taxon>Pentapetalae</taxon>
        <taxon>asterids</taxon>
        <taxon>lamiids</taxon>
        <taxon>Solanales</taxon>
        <taxon>Solanaceae</taxon>
        <taxon>Solanoideae</taxon>
        <taxon>Solaneae</taxon>
        <taxon>Solanum</taxon>
    </lineage>
</organism>
<reference evidence="2 3" key="1">
    <citation type="submission" date="2020-09" db="EMBL/GenBank/DDBJ databases">
        <title>De no assembly of potato wild relative species, Solanum commersonii.</title>
        <authorList>
            <person name="Cho K."/>
        </authorList>
    </citation>
    <scope>NUCLEOTIDE SEQUENCE [LARGE SCALE GENOMIC DNA]</scope>
    <source>
        <strain evidence="2">LZ3.2</strain>
        <tissue evidence="2">Leaf</tissue>
    </source>
</reference>
<gene>
    <name evidence="2" type="ORF">H5410_036744</name>
</gene>
<feature type="compositionally biased region" description="Polar residues" evidence="1">
    <location>
        <begin position="110"/>
        <end position="119"/>
    </location>
</feature>